<dbReference type="InterPro" id="IPR000415">
    <property type="entry name" value="Nitroreductase-like"/>
</dbReference>
<dbReference type="PANTHER" id="PTHR23026">
    <property type="entry name" value="NADPH NITROREDUCTASE"/>
    <property type="match status" value="1"/>
</dbReference>
<organism evidence="1 2">
    <name type="scientific">Amycolatopsis keratiniphila subsp. keratiniphila</name>
    <dbReference type="NCBI Taxonomy" id="227715"/>
    <lineage>
        <taxon>Bacteria</taxon>
        <taxon>Bacillati</taxon>
        <taxon>Actinomycetota</taxon>
        <taxon>Actinomycetes</taxon>
        <taxon>Pseudonocardiales</taxon>
        <taxon>Pseudonocardiaceae</taxon>
        <taxon>Amycolatopsis</taxon>
        <taxon>Amycolatopsis japonica group</taxon>
    </lineage>
</organism>
<evidence type="ECO:0000313" key="2">
    <source>
        <dbReference type="Proteomes" id="UP000076660"/>
    </source>
</evidence>
<reference evidence="1 2" key="1">
    <citation type="submission" date="2016-12" db="EMBL/GenBank/DDBJ databases">
        <title>Amycolatopsis keratiniphila subsp. keratiniphila genome sequencing and assembly.</title>
        <authorList>
            <person name="Mayilraj S."/>
            <person name="Kaur N."/>
        </authorList>
    </citation>
    <scope>NUCLEOTIDE SEQUENCE [LARGE SCALE GENOMIC DNA]</scope>
    <source>
        <strain evidence="1 2">DSM 44409</strain>
    </source>
</reference>
<dbReference type="Gene3D" id="3.40.109.10">
    <property type="entry name" value="NADH Oxidase"/>
    <property type="match status" value="1"/>
</dbReference>
<sequence length="339" mass="36426">MDHGLPDDYTVETAVALACRAPSVHNSQPWQWRVGDRTVHLYADRTRQLAGTDPDGRDLMLGCGAALHHLRVGFAALGWRAEVHRLPNPAEPDHLASIELHRHEPTQEDITLAAAIPRRRTDRRRHSSWTVPTGHLDTLARHAADEGSILRPALDAARYHLARAISEAAEVHAADPAYRTELAAWSGRHTAPDGVPSANAPAQDDTPGALPARAFADPLLGQPEGATGEADETALLVLSTASDDAMSRLRAGEATSAVLLAATSLGLATSPLTEPLEVADTRTKVRDLVTGGTFPQMVLRTGWAPVNADPLPATPRRNLDEVLAPLGTPVLREVRYQSH</sequence>
<accession>A0A1W2M1A6</accession>
<proteinExistence type="predicted"/>
<dbReference type="OrthoDB" id="8156917at2"/>
<protein>
    <submittedName>
        <fullName evidence="1">NAD(P)H nitroreductase</fullName>
    </submittedName>
</protein>
<dbReference type="AlphaFoldDB" id="A0A1W2M1A6"/>
<dbReference type="Proteomes" id="UP000076660">
    <property type="component" value="Unassembled WGS sequence"/>
</dbReference>
<dbReference type="PANTHER" id="PTHR23026:SF123">
    <property type="entry name" value="NAD(P)H NITROREDUCTASE RV3131-RELATED"/>
    <property type="match status" value="1"/>
</dbReference>
<dbReference type="NCBIfam" id="NF047509">
    <property type="entry name" value="Rv3131_FMN_oxido"/>
    <property type="match status" value="1"/>
</dbReference>
<dbReference type="EMBL" id="LQMT02000007">
    <property type="protein sequence ID" value="ONF73648.1"/>
    <property type="molecule type" value="Genomic_DNA"/>
</dbReference>
<gene>
    <name evidence="1" type="ORF">AVR91_0205920</name>
</gene>
<evidence type="ECO:0000313" key="1">
    <source>
        <dbReference type="EMBL" id="ONF73648.1"/>
    </source>
</evidence>
<dbReference type="SUPFAM" id="SSF55469">
    <property type="entry name" value="FMN-dependent nitroreductase-like"/>
    <property type="match status" value="1"/>
</dbReference>
<name>A0A1W2M1A6_9PSEU</name>
<dbReference type="InterPro" id="IPR050627">
    <property type="entry name" value="Nitroreductase/BluB"/>
</dbReference>
<dbReference type="GO" id="GO:0016491">
    <property type="term" value="F:oxidoreductase activity"/>
    <property type="evidence" value="ECO:0007669"/>
    <property type="project" value="InterPro"/>
</dbReference>
<comment type="caution">
    <text evidence="1">The sequence shown here is derived from an EMBL/GenBank/DDBJ whole genome shotgun (WGS) entry which is preliminary data.</text>
</comment>
<dbReference type="RefSeq" id="WP_063274774.1">
    <property type="nucleotide sequence ID" value="NZ_LQMT02000007.1"/>
</dbReference>